<evidence type="ECO:0000313" key="1">
    <source>
        <dbReference type="EMBL" id="GBL82800.1"/>
    </source>
</evidence>
<dbReference type="AlphaFoldDB" id="A0A4Y2ASL0"/>
<evidence type="ECO:0000313" key="2">
    <source>
        <dbReference type="Proteomes" id="UP000499080"/>
    </source>
</evidence>
<proteinExistence type="predicted"/>
<keyword evidence="2" id="KW-1185">Reference proteome</keyword>
<comment type="caution">
    <text evidence="1">The sequence shown here is derived from an EMBL/GenBank/DDBJ whole genome shotgun (WGS) entry which is preliminary data.</text>
</comment>
<dbReference type="EMBL" id="BGPR01233092">
    <property type="protein sequence ID" value="GBL82800.1"/>
    <property type="molecule type" value="Genomic_DNA"/>
</dbReference>
<protein>
    <submittedName>
        <fullName evidence="1">Uncharacterized protein</fullName>
    </submittedName>
</protein>
<accession>A0A4Y2ASL0</accession>
<gene>
    <name evidence="1" type="ORF">AVEN_185904_1</name>
</gene>
<dbReference type="Proteomes" id="UP000499080">
    <property type="component" value="Unassembled WGS sequence"/>
</dbReference>
<name>A0A4Y2ASL0_ARAVE</name>
<reference evidence="1 2" key="1">
    <citation type="journal article" date="2019" name="Sci. Rep.">
        <title>Orb-weaving spider Araneus ventricosus genome elucidates the spidroin gene catalogue.</title>
        <authorList>
            <person name="Kono N."/>
            <person name="Nakamura H."/>
            <person name="Ohtoshi R."/>
            <person name="Moran D.A.P."/>
            <person name="Shinohara A."/>
            <person name="Yoshida Y."/>
            <person name="Fujiwara M."/>
            <person name="Mori M."/>
            <person name="Tomita M."/>
            <person name="Arakawa K."/>
        </authorList>
    </citation>
    <scope>NUCLEOTIDE SEQUENCE [LARGE SCALE GENOMIC DNA]</scope>
</reference>
<sequence>MSFHVNSGESEGFPFVSMKERMKNFTIKLANLFKADETSLFCYLMPVSTSLLKGKQYIVDGKSSKDCLMMLLSANSNGINQCMATLARYQVLFKMWRFDLLPLISLRCMKIDHDTIPADSYVK</sequence>
<organism evidence="1 2">
    <name type="scientific">Araneus ventricosus</name>
    <name type="common">Orbweaver spider</name>
    <name type="synonym">Epeira ventricosa</name>
    <dbReference type="NCBI Taxonomy" id="182803"/>
    <lineage>
        <taxon>Eukaryota</taxon>
        <taxon>Metazoa</taxon>
        <taxon>Ecdysozoa</taxon>
        <taxon>Arthropoda</taxon>
        <taxon>Chelicerata</taxon>
        <taxon>Arachnida</taxon>
        <taxon>Araneae</taxon>
        <taxon>Araneomorphae</taxon>
        <taxon>Entelegynae</taxon>
        <taxon>Araneoidea</taxon>
        <taxon>Araneidae</taxon>
        <taxon>Araneus</taxon>
    </lineage>
</organism>